<proteinExistence type="predicted"/>
<evidence type="ECO:0000313" key="1">
    <source>
        <dbReference type="EMBL" id="KAJ8635585.1"/>
    </source>
</evidence>
<accession>A0ACC2LQI9</accession>
<name>A0ACC2LQI9_PERAE</name>
<protein>
    <submittedName>
        <fullName evidence="1">Uncharacterized protein</fullName>
    </submittedName>
</protein>
<keyword evidence="2" id="KW-1185">Reference proteome</keyword>
<sequence>MFDEHPDDEYDPPACNKEVKGDEEVGVGDILTFHMCTNDENLDVYSNAIFLCKVLEAKMKEGFWYIGKGIED</sequence>
<gene>
    <name evidence="1" type="ORF">MRB53_009852</name>
</gene>
<dbReference type="EMBL" id="CM056811">
    <property type="protein sequence ID" value="KAJ8635585.1"/>
    <property type="molecule type" value="Genomic_DNA"/>
</dbReference>
<reference evidence="1 2" key="1">
    <citation type="journal article" date="2022" name="Hortic Res">
        <title>A haplotype resolved chromosomal level avocado genome allows analysis of novel avocado genes.</title>
        <authorList>
            <person name="Nath O."/>
            <person name="Fletcher S.J."/>
            <person name="Hayward A."/>
            <person name="Shaw L.M."/>
            <person name="Masouleh A.K."/>
            <person name="Furtado A."/>
            <person name="Henry R.J."/>
            <person name="Mitter N."/>
        </authorList>
    </citation>
    <scope>NUCLEOTIDE SEQUENCE [LARGE SCALE GENOMIC DNA]</scope>
    <source>
        <strain evidence="2">cv. Hass</strain>
    </source>
</reference>
<comment type="caution">
    <text evidence="1">The sequence shown here is derived from an EMBL/GenBank/DDBJ whole genome shotgun (WGS) entry which is preliminary data.</text>
</comment>
<evidence type="ECO:0000313" key="2">
    <source>
        <dbReference type="Proteomes" id="UP001234297"/>
    </source>
</evidence>
<organism evidence="1 2">
    <name type="scientific">Persea americana</name>
    <name type="common">Avocado</name>
    <dbReference type="NCBI Taxonomy" id="3435"/>
    <lineage>
        <taxon>Eukaryota</taxon>
        <taxon>Viridiplantae</taxon>
        <taxon>Streptophyta</taxon>
        <taxon>Embryophyta</taxon>
        <taxon>Tracheophyta</taxon>
        <taxon>Spermatophyta</taxon>
        <taxon>Magnoliopsida</taxon>
        <taxon>Magnoliidae</taxon>
        <taxon>Laurales</taxon>
        <taxon>Lauraceae</taxon>
        <taxon>Persea</taxon>
    </lineage>
</organism>
<dbReference type="Proteomes" id="UP001234297">
    <property type="component" value="Chromosome 3"/>
</dbReference>